<dbReference type="EMBL" id="KF900463">
    <property type="protein sequence ID" value="AIE95873.1"/>
    <property type="molecule type" value="Genomic_DNA"/>
</dbReference>
<evidence type="ECO:0000256" key="1">
    <source>
        <dbReference type="SAM" id="Phobius"/>
    </source>
</evidence>
<name>A0A075FX19_9ARCH</name>
<organism evidence="2">
    <name type="scientific">uncultured marine thaumarchaeote AD1000_70_G10</name>
    <dbReference type="NCBI Taxonomy" id="1455934"/>
    <lineage>
        <taxon>Archaea</taxon>
        <taxon>Nitrososphaerota</taxon>
        <taxon>environmental samples</taxon>
    </lineage>
</organism>
<feature type="transmembrane region" description="Helical" evidence="1">
    <location>
        <begin position="113"/>
        <end position="134"/>
    </location>
</feature>
<keyword evidence="1" id="KW-1133">Transmembrane helix</keyword>
<evidence type="ECO:0000313" key="2">
    <source>
        <dbReference type="EMBL" id="AIE95873.1"/>
    </source>
</evidence>
<dbReference type="AlphaFoldDB" id="A0A075FX19"/>
<keyword evidence="1" id="KW-0472">Membrane</keyword>
<feature type="transmembrane region" description="Helical" evidence="1">
    <location>
        <begin position="291"/>
        <end position="312"/>
    </location>
</feature>
<proteinExistence type="predicted"/>
<feature type="transmembrane region" description="Helical" evidence="1">
    <location>
        <begin position="7"/>
        <end position="24"/>
    </location>
</feature>
<feature type="transmembrane region" description="Helical" evidence="1">
    <location>
        <begin position="71"/>
        <end position="93"/>
    </location>
</feature>
<feature type="transmembrane region" description="Helical" evidence="1">
    <location>
        <begin position="260"/>
        <end position="279"/>
    </location>
</feature>
<feature type="transmembrane region" description="Helical" evidence="1">
    <location>
        <begin position="30"/>
        <end position="59"/>
    </location>
</feature>
<reference evidence="2" key="1">
    <citation type="journal article" date="2014" name="Genome Biol. Evol.">
        <title>Pangenome evidence for extensive interdomain horizontal transfer affecting lineage core and shell genes in uncultured planktonic thaumarchaeota and euryarchaeota.</title>
        <authorList>
            <person name="Deschamps P."/>
            <person name="Zivanovic Y."/>
            <person name="Moreira D."/>
            <person name="Rodriguez-Valera F."/>
            <person name="Lopez-Garcia P."/>
        </authorList>
    </citation>
    <scope>NUCLEOTIDE SEQUENCE</scope>
</reference>
<feature type="transmembrane region" description="Helical" evidence="1">
    <location>
        <begin position="208"/>
        <end position="233"/>
    </location>
</feature>
<accession>A0A075FX19</accession>
<feature type="transmembrane region" description="Helical" evidence="1">
    <location>
        <begin position="146"/>
        <end position="164"/>
    </location>
</feature>
<protein>
    <submittedName>
        <fullName evidence="2">Uncharacterized protein</fullName>
    </submittedName>
</protein>
<keyword evidence="1" id="KW-0812">Transmembrane</keyword>
<sequence length="318" mass="35525">MDVKYKSLILLGISLPYIIQFYYVDYYRFIFYLINTVTGVSLYSFSALMAILTIFALVNRVIKGPGSLQDSLIITTLTTPVVFPSLIMLVLLITSIGDSSPSRYFGAAADLYLVGIASLVIVLPILGIIVQWIGMIRSRGSPFSHILYTMIIFSLMNFVAFSMASGETINQQLIQHGANIVLNAIFVFQVIVANIIQSELPMAPASLNSFSSFIWAIPINTIFALSSALYIYIRLFGRHTIDKVSMDGNNLETFLNINNLGRISITFIFAILLNFVLIFGMSTMIESVGTVIKTVNLLIVSSFVFIILFYSYQWRKEI</sequence>